<dbReference type="PANTHER" id="PTHR46082:SF11">
    <property type="entry name" value="AAA+ ATPASE DOMAIN-CONTAINING PROTEIN-RELATED"/>
    <property type="match status" value="1"/>
</dbReference>
<evidence type="ECO:0000313" key="2">
    <source>
        <dbReference type="EMBL" id="KAE8383129.1"/>
    </source>
</evidence>
<dbReference type="PROSITE" id="PS50088">
    <property type="entry name" value="ANK_REPEAT"/>
    <property type="match status" value="2"/>
</dbReference>
<evidence type="ECO:0000256" key="1">
    <source>
        <dbReference type="PROSITE-ProRule" id="PRU00023"/>
    </source>
</evidence>
<dbReference type="Pfam" id="PF12796">
    <property type="entry name" value="Ank_2"/>
    <property type="match status" value="2"/>
</dbReference>
<protein>
    <submittedName>
        <fullName evidence="2">Uncharacterized protein</fullName>
    </submittedName>
</protein>
<dbReference type="SUPFAM" id="SSF53167">
    <property type="entry name" value="Purine and uridine phosphorylases"/>
    <property type="match status" value="1"/>
</dbReference>
<dbReference type="PANTHER" id="PTHR46082">
    <property type="entry name" value="ATP/GTP-BINDING PROTEIN-RELATED"/>
    <property type="match status" value="1"/>
</dbReference>
<keyword evidence="1" id="KW-0040">ANK repeat</keyword>
<dbReference type="AlphaFoldDB" id="A0A5N7BMW7"/>
<proteinExistence type="predicted"/>
<dbReference type="OrthoDB" id="195446at2759"/>
<dbReference type="Proteomes" id="UP000326198">
    <property type="component" value="Unassembled WGS sequence"/>
</dbReference>
<accession>A0A5N7BMW7</accession>
<keyword evidence="3" id="KW-1185">Reference proteome</keyword>
<dbReference type="InterPro" id="IPR035994">
    <property type="entry name" value="Nucleoside_phosphorylase_sf"/>
</dbReference>
<dbReference type="InterPro" id="IPR002110">
    <property type="entry name" value="Ankyrin_rpt"/>
</dbReference>
<dbReference type="GO" id="GO:0003824">
    <property type="term" value="F:catalytic activity"/>
    <property type="evidence" value="ECO:0007669"/>
    <property type="project" value="InterPro"/>
</dbReference>
<organism evidence="2 3">
    <name type="scientific">Aspergillus bertholletiae</name>
    <dbReference type="NCBI Taxonomy" id="1226010"/>
    <lineage>
        <taxon>Eukaryota</taxon>
        <taxon>Fungi</taxon>
        <taxon>Dikarya</taxon>
        <taxon>Ascomycota</taxon>
        <taxon>Pezizomycotina</taxon>
        <taxon>Eurotiomycetes</taxon>
        <taxon>Eurotiomycetidae</taxon>
        <taxon>Eurotiales</taxon>
        <taxon>Aspergillaceae</taxon>
        <taxon>Aspergillus</taxon>
        <taxon>Aspergillus subgen. Circumdati</taxon>
    </lineage>
</organism>
<evidence type="ECO:0000313" key="3">
    <source>
        <dbReference type="Proteomes" id="UP000326198"/>
    </source>
</evidence>
<sequence>MRLSHNAYTAGWICILDSEHSAARAPLDELHDPLTTPHDDNAYLLGRMGDHNVVIVRPIDQGKANAADTAVNMVRTFPQIRLKLVVGVGGGATNSPDPYDGTRDILLGDVVVSRPQGNHGGNMEEYVQDALSKLQDRGMAYFCFPGRDHDLLFRAEYRHPGEDGDCSRCDQTQIVRRGLKLRTSPVVHYGLTASADTTMQDPVFRDGLRKSENVLCFEKEAAGLMDRFPCIAIRGISDYADTHKNKKWQPDAAVTTAAYAKDLLMIAQPHGIIEDVVEGKRIEQCDEVQGEVGLITKIVGDGYRNMILNWLSTWDFKEEHEDMLATSVATQRWLLQSDLFHRWIKGCRWQLRCYGEAGTGKQTPEKLLGSVLKPLVSYGGSASMPQELIEAFNACGSAAAPTKNFMKNTFRSLIKKYNRVYLIIDGLYHCSSEVLEVVKEYAMELTQDGFPLSLLTTSLGYREVREVIICDSCGEHDVAVYFNCDCNNGDFDLCLRCKEQGVTCGCPTGRGGKEPYDTVQVAAAIGVHPWPKYNPHGVARYLRNKSGLVDRIAWSIATRSQLSFVIAQAFIQVLFEGEKEPENDEQVLRLLNGLPLGPFAAYCDERIAKLKRYRTEKELHVAFMTFALMISACEPLTIRQLQHALALTSAGRVVNSTLDDRTFILKSANGLITVDRSDESHSFVRFFHHAVPTVLAKSDHHSFLQNPDYEMAKIYIKYLQDKQSSEHYENSTAYPFRSYALRSWGDHVRRANDQRIEKEASRFLKTLLIFSGESAKWIHEVLDVFHLCSWFGLTNMVKLLVAENHHIGIRDPKHSRTPLRYACINEHVETVVELLEHDVLAEKEAVVDVICGLDCSMHSHYVAVFLGHKSINIDAQDSNGFTALSFAVFAEEGVPIDLGLVRLLLQHGPNPNTRDNFGNLALILAIRLGALGTVEALLKCDREEITTGRADLAHKCMLTGNTLLHMATVANETDILRLLLVKSKLWPDSAVNEQGRTPLYLAMSVEVAKLLVENGCDVNSTDFNNATPLDIAHRASGTRDVIDYLEASL</sequence>
<dbReference type="InterPro" id="IPR036770">
    <property type="entry name" value="Ankyrin_rpt-contain_sf"/>
</dbReference>
<reference evidence="2 3" key="1">
    <citation type="submission" date="2019-04" db="EMBL/GenBank/DDBJ databases">
        <title>Friends and foes A comparative genomics studyof 23 Aspergillus species from section Flavi.</title>
        <authorList>
            <consortium name="DOE Joint Genome Institute"/>
            <person name="Kjaerbolling I."/>
            <person name="Vesth T."/>
            <person name="Frisvad J.C."/>
            <person name="Nybo J.L."/>
            <person name="Theobald S."/>
            <person name="Kildgaard S."/>
            <person name="Isbrandt T."/>
            <person name="Kuo A."/>
            <person name="Sato A."/>
            <person name="Lyhne E.K."/>
            <person name="Kogle M.E."/>
            <person name="Wiebenga A."/>
            <person name="Kun R.S."/>
            <person name="Lubbers R.J."/>
            <person name="Makela M.R."/>
            <person name="Barry K."/>
            <person name="Chovatia M."/>
            <person name="Clum A."/>
            <person name="Daum C."/>
            <person name="Haridas S."/>
            <person name="He G."/>
            <person name="LaButti K."/>
            <person name="Lipzen A."/>
            <person name="Mondo S."/>
            <person name="Riley R."/>
            <person name="Salamov A."/>
            <person name="Simmons B.A."/>
            <person name="Magnuson J.K."/>
            <person name="Henrissat B."/>
            <person name="Mortensen U.H."/>
            <person name="Larsen T.O."/>
            <person name="Devries R.P."/>
            <person name="Grigoriev I.V."/>
            <person name="Machida M."/>
            <person name="Baker S.E."/>
            <person name="Andersen M.R."/>
        </authorList>
    </citation>
    <scope>NUCLEOTIDE SEQUENCE [LARGE SCALE GENOMIC DNA]</scope>
    <source>
        <strain evidence="2 3">IBT 29228</strain>
    </source>
</reference>
<feature type="repeat" description="ANK" evidence="1">
    <location>
        <begin position="959"/>
        <end position="980"/>
    </location>
</feature>
<feature type="repeat" description="ANK" evidence="1">
    <location>
        <begin position="879"/>
        <end position="916"/>
    </location>
</feature>
<gene>
    <name evidence="2" type="ORF">BDV26DRAFT_304021</name>
</gene>
<dbReference type="Gene3D" id="1.25.40.20">
    <property type="entry name" value="Ankyrin repeat-containing domain"/>
    <property type="match status" value="2"/>
</dbReference>
<dbReference type="InterPro" id="IPR053137">
    <property type="entry name" value="NLR-like"/>
</dbReference>
<dbReference type="SMART" id="SM00248">
    <property type="entry name" value="ANK"/>
    <property type="match status" value="6"/>
</dbReference>
<dbReference type="GO" id="GO:0009116">
    <property type="term" value="P:nucleoside metabolic process"/>
    <property type="evidence" value="ECO:0007669"/>
    <property type="project" value="InterPro"/>
</dbReference>
<dbReference type="PROSITE" id="PS50297">
    <property type="entry name" value="ANK_REP_REGION"/>
    <property type="match status" value="1"/>
</dbReference>
<dbReference type="EMBL" id="ML736157">
    <property type="protein sequence ID" value="KAE8383129.1"/>
    <property type="molecule type" value="Genomic_DNA"/>
</dbReference>
<dbReference type="Gene3D" id="3.40.50.1580">
    <property type="entry name" value="Nucleoside phosphorylase domain"/>
    <property type="match status" value="1"/>
</dbReference>
<dbReference type="SUPFAM" id="SSF48403">
    <property type="entry name" value="Ankyrin repeat"/>
    <property type="match status" value="1"/>
</dbReference>
<name>A0A5N7BMW7_9EURO</name>